<dbReference type="InterPro" id="IPR022385">
    <property type="entry name" value="Rhs_assc_core"/>
</dbReference>
<dbReference type="PANTHER" id="PTHR32305:SF15">
    <property type="entry name" value="PROTEIN RHSA-RELATED"/>
    <property type="match status" value="1"/>
</dbReference>
<proteinExistence type="predicted"/>
<dbReference type="InterPro" id="IPR045351">
    <property type="entry name" value="DUF6531"/>
</dbReference>
<dbReference type="Proteomes" id="UP000185151">
    <property type="component" value="Unassembled WGS sequence"/>
</dbReference>
<dbReference type="RefSeq" id="WP_083640669.1">
    <property type="nucleotide sequence ID" value="NZ_FSRU01000002.1"/>
</dbReference>
<keyword evidence="1" id="KW-0677">Repeat</keyword>
<reference evidence="6 7" key="1">
    <citation type="submission" date="2016-11" db="EMBL/GenBank/DDBJ databases">
        <authorList>
            <person name="Jaros S."/>
            <person name="Januszkiewicz K."/>
            <person name="Wedrychowicz H."/>
        </authorList>
    </citation>
    <scope>NUCLEOTIDE SEQUENCE [LARGE SCALE GENOMIC DNA]</scope>
    <source>
        <strain evidence="6 7">GAS95</strain>
    </source>
</reference>
<evidence type="ECO:0000313" key="6">
    <source>
        <dbReference type="EMBL" id="SIO64122.1"/>
    </source>
</evidence>
<accession>A0A1N6L5Q4</accession>
<dbReference type="Pfam" id="PF05593">
    <property type="entry name" value="RHS_repeat"/>
    <property type="match status" value="4"/>
</dbReference>
<feature type="domain" description="Teneurin-like YD-shell" evidence="5">
    <location>
        <begin position="728"/>
        <end position="1068"/>
    </location>
</feature>
<keyword evidence="3" id="KW-0732">Signal</keyword>
<evidence type="ECO:0000313" key="7">
    <source>
        <dbReference type="Proteomes" id="UP000185151"/>
    </source>
</evidence>
<dbReference type="OrthoDB" id="5445630at2"/>
<protein>
    <submittedName>
        <fullName evidence="6">RHS repeat-associated core domain-containing protein</fullName>
    </submittedName>
</protein>
<evidence type="ECO:0000259" key="5">
    <source>
        <dbReference type="Pfam" id="PF25023"/>
    </source>
</evidence>
<dbReference type="InterPro" id="IPR056823">
    <property type="entry name" value="TEN-like_YD-shell"/>
</dbReference>
<sequence>MRTVHVAAARRQSLQRPFLLLLFVLLSWFAAPHAHAVDCPSKYIAAGAYPADPACPLKASTADFGGMGGYVCGDPGEIASYCSGPSAGATVEPVSPDESVVIDGDGVDGNAGGAGGCGGGDATAGCGSSTSGGDPVRLYTGQFHLVAHDLHVADPAGALDLARVYRSSAYDTSGRPMAGAFGIGATFNYDSYLTVAAADANGARQLIQLYLSSGIHVPFALRTGTTSTWDDLTSPGDYYRASITGSGTTKVLTLRDGRVRQFTMIAGLYRLTRVQDRNGNTVVIARDSRTGAVTGITSPGGRALAFTSITGSRGTPLVSRVTDPLNRQVAYQYDSQDRLTQMTDAGGGVWKYGWDTKSRLVSVTDPEGNPQVVNTYDDSDRVVAQTLADGSTFAMAYTVSGGKVTQTEVTDRRGSVRRLEFDANGRVVRNTYPAGQPIQQVQTFTYDANGRTTNLTSMDRQYTYGYDANGNRTSEADQSGTLVTRSFDSYSQLLTEAQAGDPQRGVSTVYTYDAKGNLLTATDRAGNRTTFTNDSQGRPLTVTDALRGVTKYAYAGPDLASVTDPLNRTTQFTTDAAGRVTAVQDPLGNTTRRTLDALDRTTDVTDALGGVTRFTWDRNGHLLAGADPKGVTTRYTYNAIGRPVSKSDPLGHSETYTWNSAGELATVTDRKGQVRTYIYDAAGQLAAVYFSSSAGAKPNRSWSYGRDASGRLQLGTDADDGQAPTATYRYYDSVTGYLNGWFDHASQQGTVWLRYAPDSRDLSRMEMSDATVDYSRDAEHRITQIQYQLNHDVRTFSYGYDALGRRSHATLANGITADYAWDAASQLTGITYRRADGSVLGELTYGYDAAGRRTRAGGSLAKVDLPQAVSDAQYNGANQLTRWAGMAYTYDLNGSLASDGANQYSWNAQGLLGQISGAVTASFSYDMSGRRRDQTVNGHRIQSFWIGDELSFTIPDNDWSRRIRVFSPYPEGGLDELTYRRVGDDAGGDRYVLRDANNNVIALTDANQQSQTQYRYQPYGVTTLAGAADVNSQQYTGRENDGTGVYYYRNRYYSPQTGRFISEDPTGWASGQTNAYAYVGGNPVSYRDSRGTNPLAGVIAGGEAGSTLGPAGTIAGGIIGGIIGGIVAGDVLGPMFSDGDDPVVYPDNPGSAKDKFQPITGTPGKLCPSDGSVWEKDTAGHGNRDGDGPQWKRWPDKKAWESGKKPQSIWPDGRIRK</sequence>
<dbReference type="NCBIfam" id="TIGR03696">
    <property type="entry name" value="Rhs_assc_core"/>
    <property type="match status" value="1"/>
</dbReference>
<feature type="region of interest" description="Disordered" evidence="2">
    <location>
        <begin position="1152"/>
        <end position="1217"/>
    </location>
</feature>
<feature type="domain" description="DUF6531" evidence="4">
    <location>
        <begin position="133"/>
        <end position="197"/>
    </location>
</feature>
<evidence type="ECO:0000259" key="4">
    <source>
        <dbReference type="Pfam" id="PF20148"/>
    </source>
</evidence>
<dbReference type="Pfam" id="PF25023">
    <property type="entry name" value="TEN_YD-shell"/>
    <property type="match status" value="2"/>
</dbReference>
<evidence type="ECO:0000256" key="2">
    <source>
        <dbReference type="SAM" id="MobiDB-lite"/>
    </source>
</evidence>
<dbReference type="InterPro" id="IPR031325">
    <property type="entry name" value="RHS_repeat"/>
</dbReference>
<feature type="chain" id="PRO_5013178831" evidence="3">
    <location>
        <begin position="37"/>
        <end position="1217"/>
    </location>
</feature>
<dbReference type="AlphaFoldDB" id="A0A1N6L5Q4"/>
<evidence type="ECO:0000256" key="1">
    <source>
        <dbReference type="ARBA" id="ARBA00022737"/>
    </source>
</evidence>
<feature type="domain" description="Teneurin-like YD-shell" evidence="5">
    <location>
        <begin position="408"/>
        <end position="542"/>
    </location>
</feature>
<dbReference type="Pfam" id="PF20148">
    <property type="entry name" value="DUF6531"/>
    <property type="match status" value="1"/>
</dbReference>
<evidence type="ECO:0000256" key="3">
    <source>
        <dbReference type="SAM" id="SignalP"/>
    </source>
</evidence>
<dbReference type="EMBL" id="FSRU01000002">
    <property type="protein sequence ID" value="SIO64122.1"/>
    <property type="molecule type" value="Genomic_DNA"/>
</dbReference>
<dbReference type="Gene3D" id="2.180.10.10">
    <property type="entry name" value="RHS repeat-associated core"/>
    <property type="match status" value="3"/>
</dbReference>
<dbReference type="NCBIfam" id="TIGR01643">
    <property type="entry name" value="YD_repeat_2x"/>
    <property type="match status" value="10"/>
</dbReference>
<dbReference type="PANTHER" id="PTHR32305">
    <property type="match status" value="1"/>
</dbReference>
<name>A0A1N6L5Q4_9BURK</name>
<gene>
    <name evidence="6" type="ORF">SAMN05444165_6123</name>
</gene>
<feature type="compositionally biased region" description="Basic and acidic residues" evidence="2">
    <location>
        <begin position="1173"/>
        <end position="1187"/>
    </location>
</feature>
<organism evidence="6 7">
    <name type="scientific">Paraburkholderia phenazinium</name>
    <dbReference type="NCBI Taxonomy" id="60549"/>
    <lineage>
        <taxon>Bacteria</taxon>
        <taxon>Pseudomonadati</taxon>
        <taxon>Pseudomonadota</taxon>
        <taxon>Betaproteobacteria</taxon>
        <taxon>Burkholderiales</taxon>
        <taxon>Burkholderiaceae</taxon>
        <taxon>Paraburkholderia</taxon>
    </lineage>
</organism>
<dbReference type="SUPFAM" id="SSF69304">
    <property type="entry name" value="Tricorn protease N-terminal domain"/>
    <property type="match status" value="1"/>
</dbReference>
<keyword evidence="7" id="KW-1185">Reference proteome</keyword>
<feature type="signal peptide" evidence="3">
    <location>
        <begin position="1"/>
        <end position="36"/>
    </location>
</feature>
<dbReference type="InterPro" id="IPR050708">
    <property type="entry name" value="T6SS_VgrG/RHS"/>
</dbReference>
<dbReference type="InterPro" id="IPR006530">
    <property type="entry name" value="YD"/>
</dbReference>
<feature type="compositionally biased region" description="Basic and acidic residues" evidence="2">
    <location>
        <begin position="1193"/>
        <end position="1204"/>
    </location>
</feature>